<organism evidence="2 3">
    <name type="scientific">Frankliniella occidentalis</name>
    <name type="common">Western flower thrips</name>
    <name type="synonym">Euthrips occidentalis</name>
    <dbReference type="NCBI Taxonomy" id="133901"/>
    <lineage>
        <taxon>Eukaryota</taxon>
        <taxon>Metazoa</taxon>
        <taxon>Ecdysozoa</taxon>
        <taxon>Arthropoda</taxon>
        <taxon>Hexapoda</taxon>
        <taxon>Insecta</taxon>
        <taxon>Pterygota</taxon>
        <taxon>Neoptera</taxon>
        <taxon>Paraneoptera</taxon>
        <taxon>Thysanoptera</taxon>
        <taxon>Terebrantia</taxon>
        <taxon>Thripoidea</taxon>
        <taxon>Thripidae</taxon>
        <taxon>Frankliniella</taxon>
    </lineage>
</organism>
<name>A0A9C6XUN2_FRAOC</name>
<evidence type="ECO:0000256" key="1">
    <source>
        <dbReference type="SAM" id="MobiDB-lite"/>
    </source>
</evidence>
<keyword evidence="2" id="KW-1185">Reference proteome</keyword>
<dbReference type="AlphaFoldDB" id="A0A9C6XUN2"/>
<dbReference type="KEGG" id="foc:127751748"/>
<feature type="region of interest" description="Disordered" evidence="1">
    <location>
        <begin position="75"/>
        <end position="179"/>
    </location>
</feature>
<dbReference type="GeneID" id="127751748"/>
<dbReference type="Proteomes" id="UP000504606">
    <property type="component" value="Unplaced"/>
</dbReference>
<sequence>MLYSLWFEDDGAFFTYLGIDLVFFQTTEALPGTSRASEPVYPVGTLMARRREQIRRAALAAAAQQADPEVLDLRIARQQPPATPPPAARPQARIVTPDIFRPSPERQGESPGAVRPPATPGRRSPTPPLAATPPIPARPHTPDNDVSDEDSPDEAEQAQRVLADVGPDDGKQYPSVTTE</sequence>
<accession>A0A9C6XUN2</accession>
<feature type="compositionally biased region" description="Acidic residues" evidence="1">
    <location>
        <begin position="145"/>
        <end position="156"/>
    </location>
</feature>
<dbReference type="RefSeq" id="XP_052131713.1">
    <property type="nucleotide sequence ID" value="XM_052275753.1"/>
</dbReference>
<reference evidence="3" key="1">
    <citation type="submission" date="2025-08" db="UniProtKB">
        <authorList>
            <consortium name="RefSeq"/>
        </authorList>
    </citation>
    <scope>IDENTIFICATION</scope>
    <source>
        <tissue evidence="3">Whole organism</tissue>
    </source>
</reference>
<proteinExistence type="predicted"/>
<evidence type="ECO:0000313" key="2">
    <source>
        <dbReference type="Proteomes" id="UP000504606"/>
    </source>
</evidence>
<feature type="compositionally biased region" description="Pro residues" evidence="1">
    <location>
        <begin position="125"/>
        <end position="139"/>
    </location>
</feature>
<gene>
    <name evidence="3" type="primary">LOC127751748</name>
</gene>
<protein>
    <submittedName>
        <fullName evidence="3">Translation initiation factor IF-2-like</fullName>
    </submittedName>
</protein>
<evidence type="ECO:0000313" key="3">
    <source>
        <dbReference type="RefSeq" id="XP_052131713.1"/>
    </source>
</evidence>